<comment type="caution">
    <text evidence="2">The sequence shown here is derived from an EMBL/GenBank/DDBJ whole genome shotgun (WGS) entry which is preliminary data.</text>
</comment>
<name>A0AAN6TV33_9PEZI</name>
<dbReference type="RefSeq" id="XP_062644501.1">
    <property type="nucleotide sequence ID" value="XM_062791425.1"/>
</dbReference>
<dbReference type="GeneID" id="87828194"/>
<sequence length="100" mass="11198">MVACTAADWIKDHTDRSPGNNLDEGEDYLSGPTDIWVTLPGCQTTCPKPYFDLYGDMWPRLITWLVPVLLLIGSVHLPRIGYVNRVLVILHSMGEPVNSM</sequence>
<keyword evidence="1" id="KW-0812">Transmembrane</keyword>
<keyword evidence="1" id="KW-1133">Transmembrane helix</keyword>
<reference evidence="2" key="1">
    <citation type="journal article" date="2023" name="Mol. Phylogenet. Evol.">
        <title>Genome-scale phylogeny and comparative genomics of the fungal order Sordariales.</title>
        <authorList>
            <person name="Hensen N."/>
            <person name="Bonometti L."/>
            <person name="Westerberg I."/>
            <person name="Brannstrom I.O."/>
            <person name="Guillou S."/>
            <person name="Cros-Aarteil S."/>
            <person name="Calhoun S."/>
            <person name="Haridas S."/>
            <person name="Kuo A."/>
            <person name="Mondo S."/>
            <person name="Pangilinan J."/>
            <person name="Riley R."/>
            <person name="LaButti K."/>
            <person name="Andreopoulos B."/>
            <person name="Lipzen A."/>
            <person name="Chen C."/>
            <person name="Yan M."/>
            <person name="Daum C."/>
            <person name="Ng V."/>
            <person name="Clum A."/>
            <person name="Steindorff A."/>
            <person name="Ohm R.A."/>
            <person name="Martin F."/>
            <person name="Silar P."/>
            <person name="Natvig D.O."/>
            <person name="Lalanne C."/>
            <person name="Gautier V."/>
            <person name="Ament-Velasquez S.L."/>
            <person name="Kruys A."/>
            <person name="Hutchinson M.I."/>
            <person name="Powell A.J."/>
            <person name="Barry K."/>
            <person name="Miller A.N."/>
            <person name="Grigoriev I.V."/>
            <person name="Debuchy R."/>
            <person name="Gladieux P."/>
            <person name="Hiltunen Thoren M."/>
            <person name="Johannesson H."/>
        </authorList>
    </citation>
    <scope>NUCLEOTIDE SEQUENCE</scope>
    <source>
        <strain evidence="2">CBS 731.68</strain>
    </source>
</reference>
<dbReference type="Proteomes" id="UP001302602">
    <property type="component" value="Unassembled WGS sequence"/>
</dbReference>
<gene>
    <name evidence="2" type="ORF">N657DRAFT_636432</name>
</gene>
<protein>
    <submittedName>
        <fullName evidence="2">Uncharacterized protein</fullName>
    </submittedName>
</protein>
<keyword evidence="3" id="KW-1185">Reference proteome</keyword>
<proteinExistence type="predicted"/>
<feature type="transmembrane region" description="Helical" evidence="1">
    <location>
        <begin position="57"/>
        <end position="77"/>
    </location>
</feature>
<evidence type="ECO:0000313" key="3">
    <source>
        <dbReference type="Proteomes" id="UP001302602"/>
    </source>
</evidence>
<dbReference type="AlphaFoldDB" id="A0AAN6TV33"/>
<accession>A0AAN6TV33</accession>
<reference evidence="2" key="2">
    <citation type="submission" date="2023-05" db="EMBL/GenBank/DDBJ databases">
        <authorList>
            <consortium name="Lawrence Berkeley National Laboratory"/>
            <person name="Steindorff A."/>
            <person name="Hensen N."/>
            <person name="Bonometti L."/>
            <person name="Westerberg I."/>
            <person name="Brannstrom I.O."/>
            <person name="Guillou S."/>
            <person name="Cros-Aarteil S."/>
            <person name="Calhoun S."/>
            <person name="Haridas S."/>
            <person name="Kuo A."/>
            <person name="Mondo S."/>
            <person name="Pangilinan J."/>
            <person name="Riley R."/>
            <person name="Labutti K."/>
            <person name="Andreopoulos B."/>
            <person name="Lipzen A."/>
            <person name="Chen C."/>
            <person name="Yanf M."/>
            <person name="Daum C."/>
            <person name="Ng V."/>
            <person name="Clum A."/>
            <person name="Ohm R."/>
            <person name="Martin F."/>
            <person name="Silar P."/>
            <person name="Natvig D."/>
            <person name="Lalanne C."/>
            <person name="Gautier V."/>
            <person name="Ament-Velasquez S.L."/>
            <person name="Kruys A."/>
            <person name="Hutchinson M.I."/>
            <person name="Powell A.J."/>
            <person name="Barry K."/>
            <person name="Miller A.N."/>
            <person name="Grigoriev I.V."/>
            <person name="Debuchy R."/>
            <person name="Gladieux P."/>
            <person name="Thoren M.H."/>
            <person name="Johannesson H."/>
        </authorList>
    </citation>
    <scope>NUCLEOTIDE SEQUENCE</scope>
    <source>
        <strain evidence="2">CBS 731.68</strain>
    </source>
</reference>
<dbReference type="EMBL" id="MU853237">
    <property type="protein sequence ID" value="KAK4120730.1"/>
    <property type="molecule type" value="Genomic_DNA"/>
</dbReference>
<evidence type="ECO:0000313" key="2">
    <source>
        <dbReference type="EMBL" id="KAK4120730.1"/>
    </source>
</evidence>
<keyword evidence="1" id="KW-0472">Membrane</keyword>
<organism evidence="2 3">
    <name type="scientific">Parathielavia appendiculata</name>
    <dbReference type="NCBI Taxonomy" id="2587402"/>
    <lineage>
        <taxon>Eukaryota</taxon>
        <taxon>Fungi</taxon>
        <taxon>Dikarya</taxon>
        <taxon>Ascomycota</taxon>
        <taxon>Pezizomycotina</taxon>
        <taxon>Sordariomycetes</taxon>
        <taxon>Sordariomycetidae</taxon>
        <taxon>Sordariales</taxon>
        <taxon>Chaetomiaceae</taxon>
        <taxon>Parathielavia</taxon>
    </lineage>
</organism>
<evidence type="ECO:0000256" key="1">
    <source>
        <dbReference type="SAM" id="Phobius"/>
    </source>
</evidence>